<reference evidence="2 3" key="1">
    <citation type="journal article" date="2023" name="G3 (Bethesda)">
        <title>A chromosome-length genome assembly and annotation of blackberry (Rubus argutus, cv. 'Hillquist').</title>
        <authorList>
            <person name="Bruna T."/>
            <person name="Aryal R."/>
            <person name="Dudchenko O."/>
            <person name="Sargent D.J."/>
            <person name="Mead D."/>
            <person name="Buti M."/>
            <person name="Cavallini A."/>
            <person name="Hytonen T."/>
            <person name="Andres J."/>
            <person name="Pham M."/>
            <person name="Weisz D."/>
            <person name="Mascagni F."/>
            <person name="Usai G."/>
            <person name="Natali L."/>
            <person name="Bassil N."/>
            <person name="Fernandez G.E."/>
            <person name="Lomsadze A."/>
            <person name="Armour M."/>
            <person name="Olukolu B."/>
            <person name="Poorten T."/>
            <person name="Britton C."/>
            <person name="Davik J."/>
            <person name="Ashrafi H."/>
            <person name="Aiden E.L."/>
            <person name="Borodovsky M."/>
            <person name="Worthington M."/>
        </authorList>
    </citation>
    <scope>NUCLEOTIDE SEQUENCE [LARGE SCALE GENOMIC DNA]</scope>
    <source>
        <strain evidence="2">PI 553951</strain>
    </source>
</reference>
<dbReference type="Proteomes" id="UP001457282">
    <property type="component" value="Unassembled WGS sequence"/>
</dbReference>
<name>A0AAW1YNT7_RUBAR</name>
<dbReference type="EMBL" id="JBEDUW010000001">
    <property type="protein sequence ID" value="KAK9950234.1"/>
    <property type="molecule type" value="Genomic_DNA"/>
</dbReference>
<evidence type="ECO:0000256" key="1">
    <source>
        <dbReference type="SAM" id="MobiDB-lite"/>
    </source>
</evidence>
<keyword evidence="3" id="KW-1185">Reference proteome</keyword>
<accession>A0AAW1YNT7</accession>
<proteinExistence type="predicted"/>
<sequence length="92" mass="10400">MTIEFNRQLRDRISSNQEQSSHKLQSHMRMPMRLDPVKGDDHAWCGIKASVNGSEVKCMVILVEILRLIYAGMVFTTLGQQISGFANHILNG</sequence>
<gene>
    <name evidence="2" type="ORF">M0R45_005735</name>
</gene>
<protein>
    <submittedName>
        <fullName evidence="2">Uncharacterized protein</fullName>
    </submittedName>
</protein>
<comment type="caution">
    <text evidence="2">The sequence shown here is derived from an EMBL/GenBank/DDBJ whole genome shotgun (WGS) entry which is preliminary data.</text>
</comment>
<organism evidence="2 3">
    <name type="scientific">Rubus argutus</name>
    <name type="common">Southern blackberry</name>
    <dbReference type="NCBI Taxonomy" id="59490"/>
    <lineage>
        <taxon>Eukaryota</taxon>
        <taxon>Viridiplantae</taxon>
        <taxon>Streptophyta</taxon>
        <taxon>Embryophyta</taxon>
        <taxon>Tracheophyta</taxon>
        <taxon>Spermatophyta</taxon>
        <taxon>Magnoliopsida</taxon>
        <taxon>eudicotyledons</taxon>
        <taxon>Gunneridae</taxon>
        <taxon>Pentapetalae</taxon>
        <taxon>rosids</taxon>
        <taxon>fabids</taxon>
        <taxon>Rosales</taxon>
        <taxon>Rosaceae</taxon>
        <taxon>Rosoideae</taxon>
        <taxon>Rosoideae incertae sedis</taxon>
        <taxon>Rubus</taxon>
    </lineage>
</organism>
<feature type="region of interest" description="Disordered" evidence="1">
    <location>
        <begin position="11"/>
        <end position="30"/>
    </location>
</feature>
<dbReference type="AlphaFoldDB" id="A0AAW1YNT7"/>
<evidence type="ECO:0000313" key="3">
    <source>
        <dbReference type="Proteomes" id="UP001457282"/>
    </source>
</evidence>
<feature type="compositionally biased region" description="Polar residues" evidence="1">
    <location>
        <begin position="14"/>
        <end position="23"/>
    </location>
</feature>
<evidence type="ECO:0000313" key="2">
    <source>
        <dbReference type="EMBL" id="KAK9950234.1"/>
    </source>
</evidence>